<reference evidence="3 4" key="1">
    <citation type="submission" date="2019-03" db="EMBL/GenBank/DDBJ databases">
        <authorList>
            <person name="Gaulin E."/>
            <person name="Dumas B."/>
        </authorList>
    </citation>
    <scope>NUCLEOTIDE SEQUENCE [LARGE SCALE GENOMIC DNA]</scope>
    <source>
        <strain evidence="3">CBS 568.67</strain>
    </source>
</reference>
<dbReference type="OrthoDB" id="159675at2759"/>
<feature type="region of interest" description="Disordered" evidence="1">
    <location>
        <begin position="113"/>
        <end position="135"/>
    </location>
</feature>
<gene>
    <name evidence="3" type="primary">Aste57867_3667</name>
    <name evidence="2" type="ORF">As57867_003656</name>
    <name evidence="3" type="ORF">ASTE57867_3667</name>
</gene>
<evidence type="ECO:0000313" key="4">
    <source>
        <dbReference type="Proteomes" id="UP000332933"/>
    </source>
</evidence>
<sequence length="509" mass="56906">MNHSGPHAPPSGATPTKASARHGRFLRRSDHNVPTLSIPLKPTDKPVAHFPPSFYATLLKEYATKYLEQMHALPTPENIALVAQHMPLTKCRVAAAWKSRGCLSDVLTIDSRLHAPPPEGGVPRKEPSIGPATDGDDDSAYVEGVYGDDNRHVFGTDLAKNYCVEHVQWSFNDMKHRYVYPFNVIHKVPLGIDADGFPHAKPITFSLVPDHRVYKPSPAALDELFLPPSTLTFEIIAQLQAAFFAVIPCDMVELSDATEQHLLKDHLTCSATLHLVGFLAHYLYWTILRPLAVRCTDILRPNQQHPTPSQHLTSTDIEQLFVSLTESFEMIKRSIATCLPPMTTRPTPPLLPLFVLSLRVTIDTIFRTTYPTWLDENSTRIEPTLLIVSNRMDELLDPHGYYDRIGPLEATADAINFTRTHAFKIQKRKGPRLRESFFATSHAMHTIMPVPSPGGPRRVLLESGGGTFKKKNPLKPKTALPQLSLGSRMKLLRVVEEDGSPPHRSRESR</sequence>
<dbReference type="EMBL" id="CAADRA010000708">
    <property type="protein sequence ID" value="VFT80822.1"/>
    <property type="molecule type" value="Genomic_DNA"/>
</dbReference>
<protein>
    <submittedName>
        <fullName evidence="3">Aste57867_3667 protein</fullName>
    </submittedName>
</protein>
<organism evidence="3 4">
    <name type="scientific">Aphanomyces stellatus</name>
    <dbReference type="NCBI Taxonomy" id="120398"/>
    <lineage>
        <taxon>Eukaryota</taxon>
        <taxon>Sar</taxon>
        <taxon>Stramenopiles</taxon>
        <taxon>Oomycota</taxon>
        <taxon>Saprolegniomycetes</taxon>
        <taxon>Saprolegniales</taxon>
        <taxon>Verrucalvaceae</taxon>
        <taxon>Aphanomyces</taxon>
    </lineage>
</organism>
<evidence type="ECO:0000313" key="3">
    <source>
        <dbReference type="EMBL" id="VFT80822.1"/>
    </source>
</evidence>
<dbReference type="AlphaFoldDB" id="A0A485KFV9"/>
<keyword evidence="4" id="KW-1185">Reference proteome</keyword>
<name>A0A485KFV9_9STRA</name>
<evidence type="ECO:0000313" key="2">
    <source>
        <dbReference type="EMBL" id="KAF0714815.1"/>
    </source>
</evidence>
<accession>A0A485KFV9</accession>
<proteinExistence type="predicted"/>
<evidence type="ECO:0000256" key="1">
    <source>
        <dbReference type="SAM" id="MobiDB-lite"/>
    </source>
</evidence>
<dbReference type="EMBL" id="VJMH01000708">
    <property type="protein sequence ID" value="KAF0714815.1"/>
    <property type="molecule type" value="Genomic_DNA"/>
</dbReference>
<reference evidence="2" key="2">
    <citation type="submission" date="2019-06" db="EMBL/GenBank/DDBJ databases">
        <title>Genomics analysis of Aphanomyces spp. identifies a new class of oomycete effector associated with host adaptation.</title>
        <authorList>
            <person name="Gaulin E."/>
        </authorList>
    </citation>
    <scope>NUCLEOTIDE SEQUENCE</scope>
    <source>
        <strain evidence="2">CBS 578.67</strain>
    </source>
</reference>
<feature type="region of interest" description="Disordered" evidence="1">
    <location>
        <begin position="1"/>
        <end position="20"/>
    </location>
</feature>
<dbReference type="Proteomes" id="UP000332933">
    <property type="component" value="Unassembled WGS sequence"/>
</dbReference>